<dbReference type="InterPro" id="IPR020811">
    <property type="entry name" value="Enolase_N"/>
</dbReference>
<feature type="domain" description="Enolase C-terminal TIM barrel" evidence="16">
    <location>
        <begin position="142"/>
        <end position="427"/>
    </location>
</feature>
<evidence type="ECO:0000256" key="4">
    <source>
        <dbReference type="ARBA" id="ARBA00017068"/>
    </source>
</evidence>
<evidence type="ECO:0000256" key="2">
    <source>
        <dbReference type="ARBA" id="ARBA00009604"/>
    </source>
</evidence>
<keyword evidence="10 12" id="KW-0456">Lyase</keyword>
<dbReference type="FunFam" id="3.30.390.10:FF:000001">
    <property type="entry name" value="Enolase"/>
    <property type="match status" value="1"/>
</dbReference>
<dbReference type="SMART" id="SM01192">
    <property type="entry name" value="Enolase_C"/>
    <property type="match status" value="1"/>
</dbReference>
<comment type="similarity">
    <text evidence="2 12">Belongs to the enolase family.</text>
</comment>
<gene>
    <name evidence="12 18" type="primary">eno</name>
    <name evidence="18" type="ORF">H9900_04780</name>
</gene>
<evidence type="ECO:0000256" key="14">
    <source>
        <dbReference type="PIRSR" id="PIRSR001400-2"/>
    </source>
</evidence>
<dbReference type="InterPro" id="IPR029017">
    <property type="entry name" value="Enolase-like_N"/>
</dbReference>
<dbReference type="SFLD" id="SFLDG00178">
    <property type="entry name" value="enolase"/>
    <property type="match status" value="1"/>
</dbReference>
<comment type="pathway">
    <text evidence="1 12">Carbohydrate degradation; glycolysis; pyruvate from D-glyceraldehyde 3-phosphate: step 4/5.</text>
</comment>
<dbReference type="GO" id="GO:0000287">
    <property type="term" value="F:magnesium ion binding"/>
    <property type="evidence" value="ECO:0007669"/>
    <property type="project" value="UniProtKB-UniRule"/>
</dbReference>
<feature type="binding site" evidence="14">
    <location>
        <begin position="374"/>
        <end position="377"/>
    </location>
    <ligand>
        <name>substrate</name>
    </ligand>
</feature>
<feature type="active site" description="Proton donor" evidence="12 13">
    <location>
        <position position="208"/>
    </location>
</feature>
<evidence type="ECO:0000256" key="10">
    <source>
        <dbReference type="ARBA" id="ARBA00023239"/>
    </source>
</evidence>
<keyword evidence="6 12" id="KW-0964">Secreted</keyword>
<evidence type="ECO:0000256" key="9">
    <source>
        <dbReference type="ARBA" id="ARBA00023152"/>
    </source>
</evidence>
<dbReference type="SFLD" id="SFLDS00001">
    <property type="entry name" value="Enolase"/>
    <property type="match status" value="1"/>
</dbReference>
<feature type="domain" description="Enolase N-terminal" evidence="17">
    <location>
        <begin position="7"/>
        <end position="137"/>
    </location>
</feature>
<feature type="binding site" evidence="14">
    <location>
        <position position="295"/>
    </location>
    <ligand>
        <name>substrate</name>
    </ligand>
</feature>
<keyword evidence="5 12" id="KW-0963">Cytoplasm</keyword>
<name>A0A9D1PQG6_9FIRM</name>
<dbReference type="SUPFAM" id="SSF51604">
    <property type="entry name" value="Enolase C-terminal domain-like"/>
    <property type="match status" value="1"/>
</dbReference>
<evidence type="ECO:0000256" key="8">
    <source>
        <dbReference type="ARBA" id="ARBA00022842"/>
    </source>
</evidence>
<feature type="binding site" evidence="12 15">
    <location>
        <position position="245"/>
    </location>
    <ligand>
        <name>Mg(2+)</name>
        <dbReference type="ChEBI" id="CHEBI:18420"/>
    </ligand>
</feature>
<evidence type="ECO:0000256" key="5">
    <source>
        <dbReference type="ARBA" id="ARBA00022490"/>
    </source>
</evidence>
<reference evidence="18" key="2">
    <citation type="submission" date="2021-04" db="EMBL/GenBank/DDBJ databases">
        <authorList>
            <person name="Gilroy R."/>
        </authorList>
    </citation>
    <scope>NUCLEOTIDE SEQUENCE</scope>
    <source>
        <strain evidence="18">5790</strain>
    </source>
</reference>
<evidence type="ECO:0000256" key="13">
    <source>
        <dbReference type="PIRSR" id="PIRSR001400-1"/>
    </source>
</evidence>
<keyword evidence="9 12" id="KW-0324">Glycolysis</keyword>
<dbReference type="InterPro" id="IPR036849">
    <property type="entry name" value="Enolase-like_C_sf"/>
</dbReference>
<dbReference type="GO" id="GO:0000015">
    <property type="term" value="C:phosphopyruvate hydratase complex"/>
    <property type="evidence" value="ECO:0007669"/>
    <property type="project" value="InterPro"/>
</dbReference>
<dbReference type="AlphaFoldDB" id="A0A9D1PQG6"/>
<dbReference type="Pfam" id="PF00113">
    <property type="entry name" value="Enolase_C"/>
    <property type="match status" value="1"/>
</dbReference>
<dbReference type="EMBL" id="DXIJ01000101">
    <property type="protein sequence ID" value="HIV86109.1"/>
    <property type="molecule type" value="Genomic_DNA"/>
</dbReference>
<dbReference type="SFLD" id="SFLDF00002">
    <property type="entry name" value="enolase"/>
    <property type="match status" value="1"/>
</dbReference>
<feature type="binding site" evidence="12">
    <location>
        <position position="166"/>
    </location>
    <ligand>
        <name>(2R)-2-phosphoglycerate</name>
        <dbReference type="ChEBI" id="CHEBI:58289"/>
    </ligand>
</feature>
<keyword evidence="8 12" id="KW-0460">Magnesium</keyword>
<accession>A0A9D1PQG6</accession>
<feature type="binding site" evidence="12">
    <location>
        <position position="377"/>
    </location>
    <ligand>
        <name>(2R)-2-phosphoglycerate</name>
        <dbReference type="ChEBI" id="CHEBI:58289"/>
    </ligand>
</feature>
<evidence type="ECO:0000256" key="1">
    <source>
        <dbReference type="ARBA" id="ARBA00005031"/>
    </source>
</evidence>
<evidence type="ECO:0000259" key="17">
    <source>
        <dbReference type="SMART" id="SM01193"/>
    </source>
</evidence>
<feature type="binding site" evidence="14">
    <location>
        <position position="322"/>
    </location>
    <ligand>
        <name>substrate</name>
    </ligand>
</feature>
<feature type="binding site" evidence="12 15">
    <location>
        <position position="322"/>
    </location>
    <ligand>
        <name>Mg(2+)</name>
        <dbReference type="ChEBI" id="CHEBI:18420"/>
    </ligand>
</feature>
<dbReference type="PANTHER" id="PTHR11902:SF1">
    <property type="entry name" value="ENOLASE"/>
    <property type="match status" value="1"/>
</dbReference>
<evidence type="ECO:0000313" key="19">
    <source>
        <dbReference type="Proteomes" id="UP000824162"/>
    </source>
</evidence>
<dbReference type="InterPro" id="IPR000941">
    <property type="entry name" value="Enolase"/>
</dbReference>
<dbReference type="GO" id="GO:0004634">
    <property type="term" value="F:phosphopyruvate hydratase activity"/>
    <property type="evidence" value="ECO:0007669"/>
    <property type="project" value="UniProtKB-UniRule"/>
</dbReference>
<dbReference type="Proteomes" id="UP000824162">
    <property type="component" value="Unassembled WGS sequence"/>
</dbReference>
<dbReference type="Gene3D" id="3.20.20.120">
    <property type="entry name" value="Enolase-like C-terminal domain"/>
    <property type="match status" value="1"/>
</dbReference>
<protein>
    <recommendedName>
        <fullName evidence="4 12">Enolase</fullName>
        <ecNumber evidence="3 12">4.2.1.11</ecNumber>
    </recommendedName>
    <alternativeName>
        <fullName evidence="12">2-phospho-D-glycerate hydro-lyase</fullName>
    </alternativeName>
    <alternativeName>
        <fullName evidence="12">2-phosphoglycerate dehydratase</fullName>
    </alternativeName>
</protein>
<dbReference type="HAMAP" id="MF_00318">
    <property type="entry name" value="Enolase"/>
    <property type="match status" value="1"/>
</dbReference>
<evidence type="ECO:0000256" key="3">
    <source>
        <dbReference type="ARBA" id="ARBA00012058"/>
    </source>
</evidence>
<dbReference type="CDD" id="cd03313">
    <property type="entry name" value="enolase"/>
    <property type="match status" value="1"/>
</dbReference>
<sequence>MKSYIGIEDINAREILDSRGNPTVEVEVYTDDGSVGRAAVPSGASTGKYEAHELRDGDKSRYMGKGVQKSVKVIKEFLAPGLRGMNVIDQAAIDKKMIDLDGTPNKSKLGANSVLGVSLAAAAAAAEALGLGLYQYIGGVGARKMPVPMMNIINGGRHSDNSLSIQEFMIMPVGAESFSQGLMWCSRVFHTLKGVLSGQGYSTAVGDEGGFAPRLTGDEEAIKYLVSAISKAGFKPGEQFVIALDAAASEMYNEAKNVGEEDRYYFWKQNRMLSRGDMVKMWCDFCRKYPIASIEDGMAEDDFEGWADMTDKLGDKIKLVGDDLFVTNKERLKKGFDLKIANAVLIKPNQIGTLTETLETIELAKANGYETIISHRSGETNDSMISDIAVAVNSGYIKAGAPSRGERTAKYNRLLRIEEELSESAVY</sequence>
<feature type="binding site" evidence="12">
    <location>
        <position position="347"/>
    </location>
    <ligand>
        <name>(2R)-2-phosphoglycerate</name>
        <dbReference type="ChEBI" id="CHEBI:58289"/>
    </ligand>
</feature>
<proteinExistence type="inferred from homology"/>
<dbReference type="InterPro" id="IPR020809">
    <property type="entry name" value="Enolase_CS"/>
</dbReference>
<dbReference type="Gene3D" id="3.30.390.10">
    <property type="entry name" value="Enolase-like, N-terminal domain"/>
    <property type="match status" value="1"/>
</dbReference>
<dbReference type="EC" id="4.2.1.11" evidence="3 12"/>
<dbReference type="GO" id="GO:0006096">
    <property type="term" value="P:glycolytic process"/>
    <property type="evidence" value="ECO:0007669"/>
    <property type="project" value="UniProtKB-UniRule"/>
</dbReference>
<evidence type="ECO:0000256" key="11">
    <source>
        <dbReference type="ARBA" id="ARBA00048951"/>
    </source>
</evidence>
<feature type="binding site" evidence="12">
    <location>
        <position position="398"/>
    </location>
    <ligand>
        <name>(2R)-2-phosphoglycerate</name>
        <dbReference type="ChEBI" id="CHEBI:58289"/>
    </ligand>
</feature>
<dbReference type="NCBIfam" id="TIGR01060">
    <property type="entry name" value="eno"/>
    <property type="match status" value="1"/>
</dbReference>
<feature type="binding site" evidence="12">
    <location>
        <position position="376"/>
    </location>
    <ligand>
        <name>(2R)-2-phosphoglycerate</name>
        <dbReference type="ChEBI" id="CHEBI:58289"/>
    </ligand>
</feature>
<dbReference type="PROSITE" id="PS00164">
    <property type="entry name" value="ENOLASE"/>
    <property type="match status" value="1"/>
</dbReference>
<evidence type="ECO:0000256" key="15">
    <source>
        <dbReference type="PIRSR" id="PIRSR001400-3"/>
    </source>
</evidence>
<comment type="subcellular location">
    <subcellularLocation>
        <location evidence="12">Cytoplasm</location>
    </subcellularLocation>
    <subcellularLocation>
        <location evidence="12">Secreted</location>
    </subcellularLocation>
    <subcellularLocation>
        <location evidence="12">Cell surface</location>
    </subcellularLocation>
    <text evidence="12">Fractions of enolase are present in both the cytoplasm and on the cell surface.</text>
</comment>
<feature type="binding site" evidence="12 15">
    <location>
        <position position="295"/>
    </location>
    <ligand>
        <name>Mg(2+)</name>
        <dbReference type="ChEBI" id="CHEBI:18420"/>
    </ligand>
</feature>
<evidence type="ECO:0000256" key="12">
    <source>
        <dbReference type="HAMAP-Rule" id="MF_00318"/>
    </source>
</evidence>
<evidence type="ECO:0000256" key="6">
    <source>
        <dbReference type="ARBA" id="ARBA00022525"/>
    </source>
</evidence>
<comment type="function">
    <text evidence="12">Catalyzes the reversible conversion of 2-phosphoglycerate (2-PG) into phosphoenolpyruvate (PEP). It is essential for the degradation of carbohydrates via glycolysis.</text>
</comment>
<keyword evidence="7 12" id="KW-0479">Metal-binding</keyword>
<dbReference type="GO" id="GO:0009986">
    <property type="term" value="C:cell surface"/>
    <property type="evidence" value="ECO:0007669"/>
    <property type="project" value="UniProtKB-SubCell"/>
</dbReference>
<dbReference type="PIRSF" id="PIRSF001400">
    <property type="entry name" value="Enolase"/>
    <property type="match status" value="1"/>
</dbReference>
<evidence type="ECO:0000313" key="18">
    <source>
        <dbReference type="EMBL" id="HIV86109.1"/>
    </source>
</evidence>
<dbReference type="PANTHER" id="PTHR11902">
    <property type="entry name" value="ENOLASE"/>
    <property type="match status" value="1"/>
</dbReference>
<dbReference type="InterPro" id="IPR020810">
    <property type="entry name" value="Enolase_C"/>
</dbReference>
<evidence type="ECO:0000256" key="7">
    <source>
        <dbReference type="ARBA" id="ARBA00022723"/>
    </source>
</evidence>
<evidence type="ECO:0000259" key="16">
    <source>
        <dbReference type="SMART" id="SM01192"/>
    </source>
</evidence>
<feature type="binding site" evidence="14">
    <location>
        <position position="158"/>
    </location>
    <ligand>
        <name>substrate</name>
    </ligand>
</feature>
<dbReference type="GO" id="GO:0005576">
    <property type="term" value="C:extracellular region"/>
    <property type="evidence" value="ECO:0007669"/>
    <property type="project" value="UniProtKB-SubCell"/>
</dbReference>
<dbReference type="Pfam" id="PF03952">
    <property type="entry name" value="Enolase_N"/>
    <property type="match status" value="1"/>
</dbReference>
<dbReference type="SUPFAM" id="SSF54826">
    <property type="entry name" value="Enolase N-terminal domain-like"/>
    <property type="match status" value="1"/>
</dbReference>
<feature type="active site" description="Proton acceptor" evidence="12 13">
    <location>
        <position position="347"/>
    </location>
</feature>
<dbReference type="PRINTS" id="PR00148">
    <property type="entry name" value="ENOLASE"/>
</dbReference>
<organism evidence="18 19">
    <name type="scientific">Candidatus Monoglobus merdigallinarum</name>
    <dbReference type="NCBI Taxonomy" id="2838698"/>
    <lineage>
        <taxon>Bacteria</taxon>
        <taxon>Bacillati</taxon>
        <taxon>Bacillota</taxon>
        <taxon>Clostridia</taxon>
        <taxon>Monoglobales</taxon>
        <taxon>Monoglobaceae</taxon>
        <taxon>Monoglobus</taxon>
    </lineage>
</organism>
<feature type="binding site" evidence="14">
    <location>
        <position position="398"/>
    </location>
    <ligand>
        <name>substrate</name>
    </ligand>
</feature>
<dbReference type="SMART" id="SM01193">
    <property type="entry name" value="Enolase_N"/>
    <property type="match status" value="1"/>
</dbReference>
<comment type="catalytic activity">
    <reaction evidence="11">
        <text>(2R)-2-phosphoglycerate = phosphoenolpyruvate + H2O</text>
        <dbReference type="Rhea" id="RHEA:10164"/>
        <dbReference type="ChEBI" id="CHEBI:15377"/>
        <dbReference type="ChEBI" id="CHEBI:58289"/>
        <dbReference type="ChEBI" id="CHEBI:58702"/>
        <dbReference type="EC" id="4.2.1.11"/>
    </reaction>
    <physiologicalReaction direction="left-to-right" evidence="11">
        <dbReference type="Rhea" id="RHEA:10165"/>
    </physiologicalReaction>
</comment>
<feature type="binding site" evidence="14">
    <location>
        <position position="167"/>
    </location>
    <ligand>
        <name>substrate</name>
    </ligand>
</feature>
<reference evidence="18" key="1">
    <citation type="journal article" date="2021" name="PeerJ">
        <title>Extensive microbial diversity within the chicken gut microbiome revealed by metagenomics and culture.</title>
        <authorList>
            <person name="Gilroy R."/>
            <person name="Ravi A."/>
            <person name="Getino M."/>
            <person name="Pursley I."/>
            <person name="Horton D.L."/>
            <person name="Alikhan N.F."/>
            <person name="Baker D."/>
            <person name="Gharbi K."/>
            <person name="Hall N."/>
            <person name="Watson M."/>
            <person name="Adriaenssens E.M."/>
            <person name="Foster-Nyarko E."/>
            <person name="Jarju S."/>
            <person name="Secka A."/>
            <person name="Antonio M."/>
            <person name="Oren A."/>
            <person name="Chaudhuri R.R."/>
            <person name="La Ragione R."/>
            <person name="Hildebrand F."/>
            <person name="Pallen M.J."/>
        </authorList>
    </citation>
    <scope>NUCLEOTIDE SEQUENCE</scope>
    <source>
        <strain evidence="18">5790</strain>
    </source>
</reference>
<comment type="caution">
    <text evidence="18">The sequence shown here is derived from an EMBL/GenBank/DDBJ whole genome shotgun (WGS) entry which is preliminary data.</text>
</comment>
<comment type="cofactor">
    <cofactor evidence="15">
        <name>Mg(2+)</name>
        <dbReference type="ChEBI" id="CHEBI:18420"/>
    </cofactor>
    <text evidence="15">Mg(2+) is required for catalysis and for stabilizing the dimer.</text>
</comment>
<comment type="cofactor">
    <cofactor evidence="12">
        <name>Mg(2+)</name>
        <dbReference type="ChEBI" id="CHEBI:18420"/>
    </cofactor>
    <text evidence="12">Binds a second Mg(2+) ion via substrate during catalysis.</text>
</comment>